<proteinExistence type="predicted"/>
<dbReference type="Proteomes" id="UP001595712">
    <property type="component" value="Unassembled WGS sequence"/>
</dbReference>
<organism evidence="3 4">
    <name type="scientific">Glycomyces rhizosphaerae</name>
    <dbReference type="NCBI Taxonomy" id="2054422"/>
    <lineage>
        <taxon>Bacteria</taxon>
        <taxon>Bacillati</taxon>
        <taxon>Actinomycetota</taxon>
        <taxon>Actinomycetes</taxon>
        <taxon>Glycomycetales</taxon>
        <taxon>Glycomycetaceae</taxon>
        <taxon>Glycomyces</taxon>
    </lineage>
</organism>
<evidence type="ECO:0000259" key="2">
    <source>
        <dbReference type="Pfam" id="PF03704"/>
    </source>
</evidence>
<feature type="region of interest" description="Disordered" evidence="1">
    <location>
        <begin position="1"/>
        <end position="22"/>
    </location>
</feature>
<dbReference type="RefSeq" id="WP_387973494.1">
    <property type="nucleotide sequence ID" value="NZ_JBHRWO010000008.1"/>
</dbReference>
<evidence type="ECO:0000256" key="1">
    <source>
        <dbReference type="SAM" id="MobiDB-lite"/>
    </source>
</evidence>
<sequence>MAATCLGPRRRAKASGDPAESHRLLRQSLQRWRGPVLAGLDCEFIAAAALGMEEEPIAASEDFNEAAPGSEPVRSGQLAPDM</sequence>
<keyword evidence="4" id="KW-1185">Reference proteome</keyword>
<dbReference type="Pfam" id="PF03704">
    <property type="entry name" value="BTAD"/>
    <property type="match status" value="1"/>
</dbReference>
<feature type="domain" description="Bacterial transcriptional activator" evidence="2">
    <location>
        <begin position="10"/>
        <end position="66"/>
    </location>
</feature>
<name>A0ABV7PX41_9ACTN</name>
<evidence type="ECO:0000313" key="3">
    <source>
        <dbReference type="EMBL" id="MFC3492601.1"/>
    </source>
</evidence>
<gene>
    <name evidence="3" type="ORF">ACFO8M_08900</name>
</gene>
<dbReference type="Gene3D" id="1.25.40.10">
    <property type="entry name" value="Tetratricopeptide repeat domain"/>
    <property type="match status" value="1"/>
</dbReference>
<comment type="caution">
    <text evidence="3">The sequence shown here is derived from an EMBL/GenBank/DDBJ whole genome shotgun (WGS) entry which is preliminary data.</text>
</comment>
<reference evidence="4" key="1">
    <citation type="journal article" date="2019" name="Int. J. Syst. Evol. Microbiol.">
        <title>The Global Catalogue of Microorganisms (GCM) 10K type strain sequencing project: providing services to taxonomists for standard genome sequencing and annotation.</title>
        <authorList>
            <consortium name="The Broad Institute Genomics Platform"/>
            <consortium name="The Broad Institute Genome Sequencing Center for Infectious Disease"/>
            <person name="Wu L."/>
            <person name="Ma J."/>
        </authorList>
    </citation>
    <scope>NUCLEOTIDE SEQUENCE [LARGE SCALE GENOMIC DNA]</scope>
    <source>
        <strain evidence="4">CGMCC 4.7396</strain>
    </source>
</reference>
<feature type="region of interest" description="Disordered" evidence="1">
    <location>
        <begin position="59"/>
        <end position="82"/>
    </location>
</feature>
<protein>
    <submittedName>
        <fullName evidence="3">BTAD domain-containing putative transcriptional regulator</fullName>
    </submittedName>
</protein>
<dbReference type="EMBL" id="JBHRWO010000008">
    <property type="protein sequence ID" value="MFC3492601.1"/>
    <property type="molecule type" value="Genomic_DNA"/>
</dbReference>
<evidence type="ECO:0000313" key="4">
    <source>
        <dbReference type="Proteomes" id="UP001595712"/>
    </source>
</evidence>
<dbReference type="InterPro" id="IPR005158">
    <property type="entry name" value="BTAD"/>
</dbReference>
<accession>A0ABV7PX41</accession>
<dbReference type="InterPro" id="IPR011990">
    <property type="entry name" value="TPR-like_helical_dom_sf"/>
</dbReference>